<gene>
    <name evidence="1" type="ORF">DW070_05865</name>
</gene>
<dbReference type="AlphaFoldDB" id="A0A3E2TR43"/>
<reference evidence="1 2" key="1">
    <citation type="submission" date="2018-08" db="EMBL/GenBank/DDBJ databases">
        <title>A genome reference for cultivated species of the human gut microbiota.</title>
        <authorList>
            <person name="Zou Y."/>
            <person name="Xue W."/>
            <person name="Luo G."/>
        </authorList>
    </citation>
    <scope>NUCLEOTIDE SEQUENCE [LARGE SCALE GENOMIC DNA]</scope>
    <source>
        <strain evidence="1 2">AF45-17</strain>
    </source>
</reference>
<dbReference type="Proteomes" id="UP000260773">
    <property type="component" value="Unassembled WGS sequence"/>
</dbReference>
<comment type="caution">
    <text evidence="1">The sequence shown here is derived from an EMBL/GenBank/DDBJ whole genome shotgun (WGS) entry which is preliminary data.</text>
</comment>
<dbReference type="EMBL" id="QVEP01000010">
    <property type="protein sequence ID" value="RGB80560.1"/>
    <property type="molecule type" value="Genomic_DNA"/>
</dbReference>
<name>A0A3E2TR43_9FIRM</name>
<evidence type="ECO:0000313" key="1">
    <source>
        <dbReference type="EMBL" id="RGB80560.1"/>
    </source>
</evidence>
<proteinExistence type="predicted"/>
<organism evidence="1 2">
    <name type="scientific">Coprococcus catus</name>
    <dbReference type="NCBI Taxonomy" id="116085"/>
    <lineage>
        <taxon>Bacteria</taxon>
        <taxon>Bacillati</taxon>
        <taxon>Bacillota</taxon>
        <taxon>Clostridia</taxon>
        <taxon>Lachnospirales</taxon>
        <taxon>Lachnospiraceae</taxon>
        <taxon>Coprococcus</taxon>
    </lineage>
</organism>
<protein>
    <submittedName>
        <fullName evidence="1">Uncharacterized protein</fullName>
    </submittedName>
</protein>
<sequence length="224" mass="25894">MRILFCNIAWMNYYKGIIQGKDEPQNGGAYVKENLDAHEKYNFDAVALANESGYPDGEYCLGFVETKSTNKETRNQLRIENIYGCGTLNKEDFAEDVLVIYCALYPDAVEKETYVVGWYKHATVYRNCEVMRFPSEDEEGYYDQAYNAIARKEDCVLLPRASRRKANIWKVPRKSKGVAYGFGQSNVWFAQGRGENKLLDQFLNRIVKQIEEYSGKNWLDECAE</sequence>
<accession>A0A3E2TR43</accession>
<evidence type="ECO:0000313" key="2">
    <source>
        <dbReference type="Proteomes" id="UP000260773"/>
    </source>
</evidence>